<dbReference type="EMBL" id="SNZR01000013">
    <property type="protein sequence ID" value="TDR90307.1"/>
    <property type="molecule type" value="Genomic_DNA"/>
</dbReference>
<protein>
    <submittedName>
        <fullName evidence="1">Uncharacterized protein</fullName>
    </submittedName>
</protein>
<dbReference type="AlphaFoldDB" id="A0A4R7C1D2"/>
<evidence type="ECO:0000313" key="2">
    <source>
        <dbReference type="Proteomes" id="UP000295122"/>
    </source>
</evidence>
<organism evidence="1 2">
    <name type="scientific">Enterovirga rhinocerotis</name>
    <dbReference type="NCBI Taxonomy" id="1339210"/>
    <lineage>
        <taxon>Bacteria</taxon>
        <taxon>Pseudomonadati</taxon>
        <taxon>Pseudomonadota</taxon>
        <taxon>Alphaproteobacteria</taxon>
        <taxon>Hyphomicrobiales</taxon>
        <taxon>Methylobacteriaceae</taxon>
        <taxon>Enterovirga</taxon>
    </lineage>
</organism>
<evidence type="ECO:0000313" key="1">
    <source>
        <dbReference type="EMBL" id="TDR90307.1"/>
    </source>
</evidence>
<accession>A0A4R7C1D2</accession>
<dbReference type="Proteomes" id="UP000295122">
    <property type="component" value="Unassembled WGS sequence"/>
</dbReference>
<proteinExistence type="predicted"/>
<sequence length="31" mass="3705">MVMVTLRVTKKGKDRWSVTLRAVLTWLPWMT</sequence>
<reference evidence="1 2" key="1">
    <citation type="submission" date="2019-03" db="EMBL/GenBank/DDBJ databases">
        <title>Genomic Encyclopedia of Type Strains, Phase IV (KMG-IV): sequencing the most valuable type-strain genomes for metagenomic binning, comparative biology and taxonomic classification.</title>
        <authorList>
            <person name="Goeker M."/>
        </authorList>
    </citation>
    <scope>NUCLEOTIDE SEQUENCE [LARGE SCALE GENOMIC DNA]</scope>
    <source>
        <strain evidence="1 2">DSM 25903</strain>
    </source>
</reference>
<comment type="caution">
    <text evidence="1">The sequence shown here is derived from an EMBL/GenBank/DDBJ whole genome shotgun (WGS) entry which is preliminary data.</text>
</comment>
<gene>
    <name evidence="1" type="ORF">EV668_3155</name>
</gene>
<name>A0A4R7C1D2_9HYPH</name>
<keyword evidence="2" id="KW-1185">Reference proteome</keyword>